<protein>
    <submittedName>
        <fullName evidence="2">Uncharacterized protein</fullName>
    </submittedName>
</protein>
<evidence type="ECO:0000313" key="3">
    <source>
        <dbReference type="Proteomes" id="UP000015106"/>
    </source>
</evidence>
<name>A0A8R7U822_TRIUA</name>
<reference evidence="2" key="2">
    <citation type="submission" date="2018-03" db="EMBL/GenBank/DDBJ databases">
        <title>The Triticum urartu genome reveals the dynamic nature of wheat genome evolution.</title>
        <authorList>
            <person name="Ling H."/>
            <person name="Ma B."/>
            <person name="Shi X."/>
            <person name="Liu H."/>
            <person name="Dong L."/>
            <person name="Sun H."/>
            <person name="Cao Y."/>
            <person name="Gao Q."/>
            <person name="Zheng S."/>
            <person name="Li Y."/>
            <person name="Yu Y."/>
            <person name="Du H."/>
            <person name="Qi M."/>
            <person name="Li Y."/>
            <person name="Yu H."/>
            <person name="Cui Y."/>
            <person name="Wang N."/>
            <person name="Chen C."/>
            <person name="Wu H."/>
            <person name="Zhao Y."/>
            <person name="Zhang J."/>
            <person name="Li Y."/>
            <person name="Zhou W."/>
            <person name="Zhang B."/>
            <person name="Hu W."/>
            <person name="Eijk M."/>
            <person name="Tang J."/>
            <person name="Witsenboer H."/>
            <person name="Zhao S."/>
            <person name="Li Z."/>
            <person name="Zhang A."/>
            <person name="Wang D."/>
            <person name="Liang C."/>
        </authorList>
    </citation>
    <scope>NUCLEOTIDE SEQUENCE [LARGE SCALE GENOMIC DNA]</scope>
    <source>
        <strain evidence="2">cv. G1812</strain>
    </source>
</reference>
<dbReference type="Gramene" id="TuG1812G0400002726.01.T01">
    <property type="protein sequence ID" value="TuG1812G0400002726.01.T01.cds339611"/>
    <property type="gene ID" value="TuG1812G0400002726.01"/>
</dbReference>
<evidence type="ECO:0000256" key="1">
    <source>
        <dbReference type="SAM" id="MobiDB-lite"/>
    </source>
</evidence>
<accession>A0A8R7U822</accession>
<evidence type="ECO:0000313" key="2">
    <source>
        <dbReference type="EnsemblPlants" id="TuG1812G0400002726.01.T01.cds339611"/>
    </source>
</evidence>
<reference evidence="3" key="1">
    <citation type="journal article" date="2013" name="Nature">
        <title>Draft genome of the wheat A-genome progenitor Triticum urartu.</title>
        <authorList>
            <person name="Ling H.Q."/>
            <person name="Zhao S."/>
            <person name="Liu D."/>
            <person name="Wang J."/>
            <person name="Sun H."/>
            <person name="Zhang C."/>
            <person name="Fan H."/>
            <person name="Li D."/>
            <person name="Dong L."/>
            <person name="Tao Y."/>
            <person name="Gao C."/>
            <person name="Wu H."/>
            <person name="Li Y."/>
            <person name="Cui Y."/>
            <person name="Guo X."/>
            <person name="Zheng S."/>
            <person name="Wang B."/>
            <person name="Yu K."/>
            <person name="Liang Q."/>
            <person name="Yang W."/>
            <person name="Lou X."/>
            <person name="Chen J."/>
            <person name="Feng M."/>
            <person name="Jian J."/>
            <person name="Zhang X."/>
            <person name="Luo G."/>
            <person name="Jiang Y."/>
            <person name="Liu J."/>
            <person name="Wang Z."/>
            <person name="Sha Y."/>
            <person name="Zhang B."/>
            <person name="Wu H."/>
            <person name="Tang D."/>
            <person name="Shen Q."/>
            <person name="Xue P."/>
            <person name="Zou S."/>
            <person name="Wang X."/>
            <person name="Liu X."/>
            <person name="Wang F."/>
            <person name="Yang Y."/>
            <person name="An X."/>
            <person name="Dong Z."/>
            <person name="Zhang K."/>
            <person name="Zhang X."/>
            <person name="Luo M.C."/>
            <person name="Dvorak J."/>
            <person name="Tong Y."/>
            <person name="Wang J."/>
            <person name="Yang H."/>
            <person name="Li Z."/>
            <person name="Wang D."/>
            <person name="Zhang A."/>
            <person name="Wang J."/>
        </authorList>
    </citation>
    <scope>NUCLEOTIDE SEQUENCE</scope>
    <source>
        <strain evidence="3">cv. G1812</strain>
    </source>
</reference>
<dbReference type="AlphaFoldDB" id="A0A8R7U822"/>
<proteinExistence type="predicted"/>
<reference evidence="2" key="3">
    <citation type="submission" date="2022-06" db="UniProtKB">
        <authorList>
            <consortium name="EnsemblPlants"/>
        </authorList>
    </citation>
    <scope>IDENTIFICATION</scope>
</reference>
<dbReference type="EnsemblPlants" id="TuG1812G0400002726.01.T01">
    <property type="protein sequence ID" value="TuG1812G0400002726.01.T01.cds339611"/>
    <property type="gene ID" value="TuG1812G0400002726.01"/>
</dbReference>
<feature type="compositionally biased region" description="Basic and acidic residues" evidence="1">
    <location>
        <begin position="14"/>
        <end position="35"/>
    </location>
</feature>
<feature type="region of interest" description="Disordered" evidence="1">
    <location>
        <begin position="1"/>
        <end position="38"/>
    </location>
</feature>
<keyword evidence="3" id="KW-1185">Reference proteome</keyword>
<dbReference type="Proteomes" id="UP000015106">
    <property type="component" value="Chromosome 4"/>
</dbReference>
<sequence>MAPRVQDLAPPARTDSKGGRKGERRSEEEGGEGRRAGRKVVCSVKVAAPPLGREPTVVLNCGGMQRFGLVNYW</sequence>
<organism evidence="2 3">
    <name type="scientific">Triticum urartu</name>
    <name type="common">Red wild einkorn</name>
    <name type="synonym">Crithodium urartu</name>
    <dbReference type="NCBI Taxonomy" id="4572"/>
    <lineage>
        <taxon>Eukaryota</taxon>
        <taxon>Viridiplantae</taxon>
        <taxon>Streptophyta</taxon>
        <taxon>Embryophyta</taxon>
        <taxon>Tracheophyta</taxon>
        <taxon>Spermatophyta</taxon>
        <taxon>Magnoliopsida</taxon>
        <taxon>Liliopsida</taxon>
        <taxon>Poales</taxon>
        <taxon>Poaceae</taxon>
        <taxon>BOP clade</taxon>
        <taxon>Pooideae</taxon>
        <taxon>Triticodae</taxon>
        <taxon>Triticeae</taxon>
        <taxon>Triticinae</taxon>
        <taxon>Triticum</taxon>
    </lineage>
</organism>